<accession>E3CV94</accession>
<dbReference type="AlphaFoldDB" id="E3CV94"/>
<proteinExistence type="predicted"/>
<sequence>MAWIKRGALMVDLNNLERLDEKRKDGSLRGRIVGWVNEGVVQIPLLNTYWCYDALRRVHQEWFLKRHPDMVVFEGDPAAADALYRKLQAWLAAPSYRLFDVDYELERLGEPPGR</sequence>
<organism evidence="1 2">
    <name type="scientific">Aminomonas paucivorans DSM 12260</name>
    <dbReference type="NCBI Taxonomy" id="584708"/>
    <lineage>
        <taxon>Bacteria</taxon>
        <taxon>Thermotogati</taxon>
        <taxon>Synergistota</taxon>
        <taxon>Synergistia</taxon>
        <taxon>Synergistales</taxon>
        <taxon>Synergistaceae</taxon>
        <taxon>Aminomonas</taxon>
    </lineage>
</organism>
<evidence type="ECO:0000313" key="1">
    <source>
        <dbReference type="EMBL" id="EFQ22451.1"/>
    </source>
</evidence>
<dbReference type="OrthoDB" id="9843322at2"/>
<name>E3CV94_9BACT</name>
<keyword evidence="2" id="KW-1185">Reference proteome</keyword>
<dbReference type="PaxDb" id="584708-Apau_0010"/>
<dbReference type="eggNOG" id="ENOG5033ZBV">
    <property type="taxonomic scope" value="Bacteria"/>
</dbReference>
<gene>
    <name evidence="1" type="ORF">Apau_0010</name>
</gene>
<dbReference type="Proteomes" id="UP000005096">
    <property type="component" value="Chromosome"/>
</dbReference>
<dbReference type="RefSeq" id="WP_006299588.1">
    <property type="nucleotide sequence ID" value="NZ_CM001022.1"/>
</dbReference>
<dbReference type="HOGENOM" id="CLU_2115853_0_0_0"/>
<reference evidence="1 2" key="1">
    <citation type="journal article" date="2010" name="Stand. Genomic Sci.">
        <title>Non-contiguous finished genome sequence of Aminomonas paucivorans type strain (GLU-3).</title>
        <authorList>
            <person name="Pitluck S."/>
            <person name="Yasawong M."/>
            <person name="Held B."/>
            <person name="Lapidus A."/>
            <person name="Nolan M."/>
            <person name="Copeland A."/>
            <person name="Lucas S."/>
            <person name="Del Rio T.G."/>
            <person name="Tice H."/>
            <person name="Cheng J.F."/>
            <person name="Chertkov O."/>
            <person name="Goodwin L."/>
            <person name="Tapia R."/>
            <person name="Han C."/>
            <person name="Liolios K."/>
            <person name="Ivanova N."/>
            <person name="Mavromatis K."/>
            <person name="Ovchinnikova G."/>
            <person name="Pati A."/>
            <person name="Chen A."/>
            <person name="Palaniappan K."/>
            <person name="Land M."/>
            <person name="Hauser L."/>
            <person name="Chang Y.J."/>
            <person name="Jeffries C.D."/>
            <person name="Pukall R."/>
            <person name="Spring S."/>
            <person name="Rohde M."/>
            <person name="Sikorski J."/>
            <person name="Goker M."/>
            <person name="Woyke T."/>
            <person name="Bristow J."/>
            <person name="Eisen J.A."/>
            <person name="Markowitz V."/>
            <person name="Hugenholtz P."/>
            <person name="Kyrpides N.C."/>
            <person name="Klenk H.P."/>
        </authorList>
    </citation>
    <scope>NUCLEOTIDE SEQUENCE [LARGE SCALE GENOMIC DNA]</scope>
    <source>
        <strain evidence="1 2">DSM 12260</strain>
    </source>
</reference>
<protein>
    <submittedName>
        <fullName evidence="1">Uncharacterized protein</fullName>
    </submittedName>
</protein>
<dbReference type="STRING" id="584708.Apau_0010"/>
<evidence type="ECO:0000313" key="2">
    <source>
        <dbReference type="Proteomes" id="UP000005096"/>
    </source>
</evidence>
<dbReference type="EMBL" id="CM001022">
    <property type="protein sequence ID" value="EFQ22451.1"/>
    <property type="molecule type" value="Genomic_DNA"/>
</dbReference>